<dbReference type="RefSeq" id="WP_302038267.1">
    <property type="nucleotide sequence ID" value="NZ_JAUKPO010000007.1"/>
</dbReference>
<feature type="domain" description="PRC-barrel" evidence="2">
    <location>
        <begin position="355"/>
        <end position="424"/>
    </location>
</feature>
<evidence type="ECO:0000313" key="3">
    <source>
        <dbReference type="EMBL" id="MDO1447463.1"/>
    </source>
</evidence>
<protein>
    <submittedName>
        <fullName evidence="3">PRC-barrel domain-containing protein</fullName>
    </submittedName>
</protein>
<proteinExistence type="predicted"/>
<evidence type="ECO:0000259" key="2">
    <source>
        <dbReference type="Pfam" id="PF05239"/>
    </source>
</evidence>
<feature type="coiled-coil region" evidence="1">
    <location>
        <begin position="194"/>
        <end position="250"/>
    </location>
</feature>
<dbReference type="InterPro" id="IPR027275">
    <property type="entry name" value="PRC-brl_dom"/>
</dbReference>
<dbReference type="Proteomes" id="UP001168528">
    <property type="component" value="Unassembled WGS sequence"/>
</dbReference>
<accession>A0ABT8R8D6</accession>
<keyword evidence="1" id="KW-0175">Coiled coil</keyword>
<evidence type="ECO:0000313" key="4">
    <source>
        <dbReference type="Proteomes" id="UP001168528"/>
    </source>
</evidence>
<dbReference type="Pfam" id="PF05239">
    <property type="entry name" value="PRC"/>
    <property type="match status" value="1"/>
</dbReference>
<keyword evidence="4" id="KW-1185">Reference proteome</keyword>
<organism evidence="3 4">
    <name type="scientific">Rhodocytophaga aerolata</name>
    <dbReference type="NCBI Taxonomy" id="455078"/>
    <lineage>
        <taxon>Bacteria</taxon>
        <taxon>Pseudomonadati</taxon>
        <taxon>Bacteroidota</taxon>
        <taxon>Cytophagia</taxon>
        <taxon>Cytophagales</taxon>
        <taxon>Rhodocytophagaceae</taxon>
        <taxon>Rhodocytophaga</taxon>
    </lineage>
</organism>
<dbReference type="Gene3D" id="3.90.50.10">
    <property type="entry name" value="Photosynthetic Reaction Center, subunit H, domain 2"/>
    <property type="match status" value="1"/>
</dbReference>
<comment type="caution">
    <text evidence="3">The sequence shown here is derived from an EMBL/GenBank/DDBJ whole genome shotgun (WGS) entry which is preliminary data.</text>
</comment>
<name>A0ABT8R8D6_9BACT</name>
<reference evidence="3" key="1">
    <citation type="submission" date="2023-07" db="EMBL/GenBank/DDBJ databases">
        <title>The genome sequence of Rhodocytophaga aerolata KACC 12507.</title>
        <authorList>
            <person name="Zhang X."/>
        </authorList>
    </citation>
    <scope>NUCLEOTIDE SEQUENCE</scope>
    <source>
        <strain evidence="3">KACC 12507</strain>
    </source>
</reference>
<dbReference type="InterPro" id="IPR011033">
    <property type="entry name" value="PRC_barrel-like_sf"/>
</dbReference>
<dbReference type="SUPFAM" id="SSF50346">
    <property type="entry name" value="PRC-barrel domain"/>
    <property type="match status" value="1"/>
</dbReference>
<evidence type="ECO:0000256" key="1">
    <source>
        <dbReference type="SAM" id="Coils"/>
    </source>
</evidence>
<sequence>MNQDRNERKREHIDFIDEVSNADNCYVNLENLNKNKMHLDEEYQDKLAALTDERTQQNRLYEERIAKLRQDEQYKHDLLQDRMARMVEEKAEHDRKFQEKLTSIQQELSSRQGAYHQKLEHIRVHEVEKDEKHREGVWQLELEKKQKQEEIQAQIDALNLEILKQDKIYEEKINAFLQDQSYKEDVLKSRTAINRDWNDEHEKYQNRLMEIERDRAEVDTDYEEKSRLLRLELENYDKNLQERIARINQERQVQVQLIDDRVAQVQQEKARQDELYRIQLEKLEQDKLYQERMNRLKEDTRETDRLHAESQEHLRREREALEASYLENDNQNRMPTLKRLKEIEDEYEVADKHLDVRGWNVLGNRGENIGRINELIVDTEVMKVRYLDVDVDNSITNEKESRHVLIPIGVATIDQKDDKVVIPTLDRSMVMKCPSYTGQAVTRDYEHTLLTTLSPDYTIGSNSRSDFYNQESFDDAKFYGERKKRKSIIFNK</sequence>
<dbReference type="InterPro" id="IPR014747">
    <property type="entry name" value="Bac_photo_RC_H_C"/>
</dbReference>
<dbReference type="EMBL" id="JAUKPO010000007">
    <property type="protein sequence ID" value="MDO1447463.1"/>
    <property type="molecule type" value="Genomic_DNA"/>
</dbReference>
<gene>
    <name evidence="3" type="ORF">Q0590_14440</name>
</gene>